<dbReference type="AlphaFoldDB" id="A0A964UMV8"/>
<sequence>MVGVEALRELRAMRGGWELGEFREGPVVVAASAGGALLGCGESLRSDRFVRRPR</sequence>
<keyword evidence="2" id="KW-1185">Reference proteome</keyword>
<evidence type="ECO:0000313" key="1">
    <source>
        <dbReference type="EMBL" id="NBE52154.1"/>
    </source>
</evidence>
<comment type="caution">
    <text evidence="1">The sequence shown here is derived from an EMBL/GenBank/DDBJ whole genome shotgun (WGS) entry which is preliminary data.</text>
</comment>
<dbReference type="Proteomes" id="UP000598297">
    <property type="component" value="Unassembled WGS sequence"/>
</dbReference>
<accession>A0A964UMV8</accession>
<organism evidence="1 2">
    <name type="scientific">Streptomyces boluensis</name>
    <dbReference type="NCBI Taxonomy" id="1775135"/>
    <lineage>
        <taxon>Bacteria</taxon>
        <taxon>Bacillati</taxon>
        <taxon>Actinomycetota</taxon>
        <taxon>Actinomycetes</taxon>
        <taxon>Kitasatosporales</taxon>
        <taxon>Streptomycetaceae</taxon>
        <taxon>Streptomyces</taxon>
    </lineage>
</organism>
<protein>
    <submittedName>
        <fullName evidence="1">Uncharacterized protein</fullName>
    </submittedName>
</protein>
<proteinExistence type="predicted"/>
<dbReference type="EMBL" id="JAAAHS010000069">
    <property type="protein sequence ID" value="NBE52154.1"/>
    <property type="molecule type" value="Genomic_DNA"/>
</dbReference>
<reference evidence="1" key="1">
    <citation type="submission" date="2020-01" db="EMBL/GenBank/DDBJ databases">
        <title>Whole-genome analyses of novel actinobacteria.</title>
        <authorList>
            <person name="Sahin N."/>
        </authorList>
    </citation>
    <scope>NUCLEOTIDE SEQUENCE</scope>
    <source>
        <strain evidence="1">YC537</strain>
    </source>
</reference>
<name>A0A964UMV8_9ACTN</name>
<evidence type="ECO:0000313" key="2">
    <source>
        <dbReference type="Proteomes" id="UP000598297"/>
    </source>
</evidence>
<dbReference type="RefSeq" id="WP_161696806.1">
    <property type="nucleotide sequence ID" value="NZ_JAAAHS010000069.1"/>
</dbReference>
<gene>
    <name evidence="1" type="ORF">GUY60_12115</name>
</gene>